<evidence type="ECO:0000313" key="2">
    <source>
        <dbReference type="EMBL" id="KAL0926323.1"/>
    </source>
</evidence>
<keyword evidence="3" id="KW-1185">Reference proteome</keyword>
<reference evidence="2 3" key="1">
    <citation type="journal article" date="2024" name="Plant Biotechnol. J.">
        <title>Dendrobium thyrsiflorum genome and its molecular insights into genes involved in important horticultural traits.</title>
        <authorList>
            <person name="Chen B."/>
            <person name="Wang J.Y."/>
            <person name="Zheng P.J."/>
            <person name="Li K.L."/>
            <person name="Liang Y.M."/>
            <person name="Chen X.F."/>
            <person name="Zhang C."/>
            <person name="Zhao X."/>
            <person name="He X."/>
            <person name="Zhang G.Q."/>
            <person name="Liu Z.J."/>
            <person name="Xu Q."/>
        </authorList>
    </citation>
    <scope>NUCLEOTIDE SEQUENCE [LARGE SCALE GENOMIC DNA]</scope>
    <source>
        <strain evidence="2">GZMU011</strain>
    </source>
</reference>
<dbReference type="PANTHER" id="PTHR47481:SF31">
    <property type="entry name" value="OS01G0873500 PROTEIN"/>
    <property type="match status" value="1"/>
</dbReference>
<feature type="transmembrane region" description="Helical" evidence="1">
    <location>
        <begin position="304"/>
        <end position="325"/>
    </location>
</feature>
<dbReference type="AlphaFoldDB" id="A0ABD0VV45"/>
<keyword evidence="1" id="KW-1133">Transmembrane helix</keyword>
<feature type="transmembrane region" description="Helical" evidence="1">
    <location>
        <begin position="384"/>
        <end position="407"/>
    </location>
</feature>
<sequence>MFSWYQSLKLNSTLYLHGQLSLLLLRHSPPHAFPNPHGLHLEEHTIPPPLKFLMSNIKNIVHTSLQPDNYPIWRLQIVKLFTANKFDGYLTGSIPCPPKHLLSPSDDLTPNPAFHTWHLLDQNLAAALYSTISSSILPHILTLTTCQDIWTTLEKCLQPTNRSRVIQLKNELHNASMKDLTMTQYLAHIKSLVDNITAAESAIVASRDSSVDSESSPRFTCSNCDAMSGSDSSSSGKYRSSSELQSIGNTIIQASGASFLTYSLFTGILGTTEMTRHTSVGIKSALPSFSVSLILSPDIKSASLMGYLIGTFYHQFLYSVLGVLLRPENFVLRDLPIFGPHLSPHLSPHVSEGDIFIIKEILFNFPFLSSWGVITSAGSGASLVLVLVLLLGMWLPISIIFTIIIFSFNMPYHIYDLHIYGVVQLFLFIFHIILIFQIFFFPFHIFFLFLFWYPDLLAMAPLNLWFLIWEEYFFDLWATIEVGFFLRRSQRTTRSLREFSKVSTVRTSVIMGFLLDPFLMLLIGGGGSPGSYTGCHAQIHFSFFSLIISSRPWPPDLFSLPPGPFDSGSLNHWFKCHTPMFTVWFSKLGRLRQTKIQDGRSFNGLKFLGKFWKADGIVDKTLPRDFTLILRGLYDLSSGFDTIGEHTGAGHNHNIVMPFGGESPGSEGPES</sequence>
<feature type="transmembrane region" description="Helical" evidence="1">
    <location>
        <begin position="507"/>
        <end position="527"/>
    </location>
</feature>
<evidence type="ECO:0000313" key="3">
    <source>
        <dbReference type="Proteomes" id="UP001552299"/>
    </source>
</evidence>
<feature type="transmembrane region" description="Helical" evidence="1">
    <location>
        <begin position="361"/>
        <end position="378"/>
    </location>
</feature>
<dbReference type="Pfam" id="PF14223">
    <property type="entry name" value="Retrotran_gag_2"/>
    <property type="match status" value="1"/>
</dbReference>
<feature type="transmembrane region" description="Helical" evidence="1">
    <location>
        <begin position="464"/>
        <end position="486"/>
    </location>
</feature>
<protein>
    <recommendedName>
        <fullName evidence="4">Retrotransposon Copia-like N-terminal domain-containing protein</fullName>
    </recommendedName>
</protein>
<comment type="caution">
    <text evidence="2">The sequence shown here is derived from an EMBL/GenBank/DDBJ whole genome shotgun (WGS) entry which is preliminary data.</text>
</comment>
<dbReference type="EMBL" id="JANQDX010000003">
    <property type="protein sequence ID" value="KAL0926323.1"/>
    <property type="molecule type" value="Genomic_DNA"/>
</dbReference>
<gene>
    <name evidence="2" type="ORF">M5K25_002541</name>
</gene>
<accession>A0ABD0VV45</accession>
<name>A0ABD0VV45_DENTH</name>
<evidence type="ECO:0008006" key="4">
    <source>
        <dbReference type="Google" id="ProtNLM"/>
    </source>
</evidence>
<keyword evidence="1" id="KW-0812">Transmembrane</keyword>
<evidence type="ECO:0000256" key="1">
    <source>
        <dbReference type="SAM" id="Phobius"/>
    </source>
</evidence>
<proteinExistence type="predicted"/>
<organism evidence="2 3">
    <name type="scientific">Dendrobium thyrsiflorum</name>
    <name type="common">Pinecone-like raceme dendrobium</name>
    <name type="synonym">Orchid</name>
    <dbReference type="NCBI Taxonomy" id="117978"/>
    <lineage>
        <taxon>Eukaryota</taxon>
        <taxon>Viridiplantae</taxon>
        <taxon>Streptophyta</taxon>
        <taxon>Embryophyta</taxon>
        <taxon>Tracheophyta</taxon>
        <taxon>Spermatophyta</taxon>
        <taxon>Magnoliopsida</taxon>
        <taxon>Liliopsida</taxon>
        <taxon>Asparagales</taxon>
        <taxon>Orchidaceae</taxon>
        <taxon>Epidendroideae</taxon>
        <taxon>Malaxideae</taxon>
        <taxon>Dendrobiinae</taxon>
        <taxon>Dendrobium</taxon>
    </lineage>
</organism>
<keyword evidence="1" id="KW-0472">Membrane</keyword>
<dbReference type="Proteomes" id="UP001552299">
    <property type="component" value="Unassembled WGS sequence"/>
</dbReference>
<feature type="transmembrane region" description="Helical" evidence="1">
    <location>
        <begin position="419"/>
        <end position="452"/>
    </location>
</feature>
<dbReference type="PANTHER" id="PTHR47481">
    <property type="match status" value="1"/>
</dbReference>